<feature type="signal peptide" evidence="7">
    <location>
        <begin position="1"/>
        <end position="21"/>
    </location>
</feature>
<sequence>MSMNAFMCWIFGITVLAVAMAADESPPNLLLFVADDLGYGDLGCFGNTTIRTPNIDKLAAEGVKLTHSTAAESLCTPSRAAFLTGRYPIRSGMTTSRPLRVILHSASVGGLPANETTFAEVAKSAGFTTALLGKWHLGWSLDRSDPEHCHPLNRGFDYFYGVPLTNTPDFEDGGDKIFVQKAPRAVFQTQATFVILLLSVVCLMRAQFFSLRSGVVVIFLLVLIFGYMLLPIFYLKLLESFIYRNYDLVEQPIHLPSVTSKLVMESQQFLQARHADNTPFLLVVSWLHVHTALVTAPKFRGRSQHGPYGDAVEEMDWGVGEVLDTLDRLGLAHNTLVYFTSDHGGDAKEKDWMGRPSGGYNGPFRGAKLQSSPEGAIRVPGIVRWPGKVPAGHVIQEPVSLMDVLPTIAGLLHVPLPNGVTLDGKDLVPLLTGQTSVSPHEFLFHYCGIRVDAVRYRPRTGTVVWKLLLRDPPTSADCSTARHLDPPQLIDLTSDPGETSPLDLDIKEHQEAVAAMMAALREHEASVVHVPSQFTFIKSLWLPWKQPCCLFPACACQDDKFRGMFDDW</sequence>
<comment type="caution">
    <text evidence="9">The sequence shown here is derived from an EMBL/GenBank/DDBJ whole genome shotgun (WGS) entry which is preliminary data.</text>
</comment>
<keyword evidence="10" id="KW-1185">Reference proteome</keyword>
<reference evidence="9 10" key="1">
    <citation type="journal article" date="2023" name="Sci. Data">
        <title>Genome assembly of the Korean intertidal mud-creeper Batillaria attramentaria.</title>
        <authorList>
            <person name="Patra A.K."/>
            <person name="Ho P.T."/>
            <person name="Jun S."/>
            <person name="Lee S.J."/>
            <person name="Kim Y."/>
            <person name="Won Y.J."/>
        </authorList>
    </citation>
    <scope>NUCLEOTIDE SEQUENCE [LARGE SCALE GENOMIC DNA]</scope>
    <source>
        <strain evidence="9">Wonlab-2016</strain>
    </source>
</reference>
<feature type="transmembrane region" description="Helical" evidence="6">
    <location>
        <begin position="185"/>
        <end position="203"/>
    </location>
</feature>
<evidence type="ECO:0000256" key="4">
    <source>
        <dbReference type="ARBA" id="ARBA00022801"/>
    </source>
</evidence>
<dbReference type="PANTHER" id="PTHR42693">
    <property type="entry name" value="ARYLSULFATASE FAMILY MEMBER"/>
    <property type="match status" value="1"/>
</dbReference>
<feature type="transmembrane region" description="Helical" evidence="6">
    <location>
        <begin position="215"/>
        <end position="235"/>
    </location>
</feature>
<feature type="domain" description="Sulfatase N-terminal" evidence="8">
    <location>
        <begin position="27"/>
        <end position="413"/>
    </location>
</feature>
<evidence type="ECO:0000256" key="6">
    <source>
        <dbReference type="SAM" id="Phobius"/>
    </source>
</evidence>
<dbReference type="GO" id="GO:0016787">
    <property type="term" value="F:hydrolase activity"/>
    <property type="evidence" value="ECO:0007669"/>
    <property type="project" value="UniProtKB-KW"/>
</dbReference>
<evidence type="ECO:0000256" key="3">
    <source>
        <dbReference type="ARBA" id="ARBA00022723"/>
    </source>
</evidence>
<dbReference type="GO" id="GO:0046872">
    <property type="term" value="F:metal ion binding"/>
    <property type="evidence" value="ECO:0007669"/>
    <property type="project" value="UniProtKB-KW"/>
</dbReference>
<keyword evidence="6" id="KW-1133">Transmembrane helix</keyword>
<dbReference type="Pfam" id="PF00884">
    <property type="entry name" value="Sulfatase"/>
    <property type="match status" value="1"/>
</dbReference>
<dbReference type="Gene3D" id="1.10.287.550">
    <property type="entry name" value="Helix hairpin bin"/>
    <property type="match status" value="1"/>
</dbReference>
<evidence type="ECO:0000256" key="1">
    <source>
        <dbReference type="ARBA" id="ARBA00001913"/>
    </source>
</evidence>
<protein>
    <recommendedName>
        <fullName evidence="8">Sulfatase N-terminal domain-containing protein</fullName>
    </recommendedName>
</protein>
<dbReference type="InterPro" id="IPR017850">
    <property type="entry name" value="Alkaline_phosphatase_core_sf"/>
</dbReference>
<keyword evidence="4" id="KW-0378">Hydrolase</keyword>
<dbReference type="Pfam" id="PF14707">
    <property type="entry name" value="Sulfatase_C"/>
    <property type="match status" value="1"/>
</dbReference>
<evidence type="ECO:0000256" key="2">
    <source>
        <dbReference type="ARBA" id="ARBA00008779"/>
    </source>
</evidence>
<keyword evidence="7" id="KW-0732">Signal</keyword>
<evidence type="ECO:0000313" key="10">
    <source>
        <dbReference type="Proteomes" id="UP001519460"/>
    </source>
</evidence>
<keyword evidence="5" id="KW-0106">Calcium</keyword>
<dbReference type="Gene3D" id="3.30.1120.10">
    <property type="match status" value="1"/>
</dbReference>
<dbReference type="InterPro" id="IPR000917">
    <property type="entry name" value="Sulfatase_N"/>
</dbReference>
<comment type="cofactor">
    <cofactor evidence="1">
        <name>Ca(2+)</name>
        <dbReference type="ChEBI" id="CHEBI:29108"/>
    </cofactor>
</comment>
<organism evidence="9 10">
    <name type="scientific">Batillaria attramentaria</name>
    <dbReference type="NCBI Taxonomy" id="370345"/>
    <lineage>
        <taxon>Eukaryota</taxon>
        <taxon>Metazoa</taxon>
        <taxon>Spiralia</taxon>
        <taxon>Lophotrochozoa</taxon>
        <taxon>Mollusca</taxon>
        <taxon>Gastropoda</taxon>
        <taxon>Caenogastropoda</taxon>
        <taxon>Sorbeoconcha</taxon>
        <taxon>Cerithioidea</taxon>
        <taxon>Batillariidae</taxon>
        <taxon>Batillaria</taxon>
    </lineage>
</organism>
<dbReference type="Gene3D" id="3.40.720.10">
    <property type="entry name" value="Alkaline Phosphatase, subunit A"/>
    <property type="match status" value="1"/>
</dbReference>
<accession>A0ABD0LYD4</accession>
<feature type="chain" id="PRO_5044825990" description="Sulfatase N-terminal domain-containing protein" evidence="7">
    <location>
        <begin position="22"/>
        <end position="568"/>
    </location>
</feature>
<evidence type="ECO:0000259" key="8">
    <source>
        <dbReference type="Pfam" id="PF00884"/>
    </source>
</evidence>
<keyword evidence="6" id="KW-0472">Membrane</keyword>
<keyword evidence="3" id="KW-0479">Metal-binding</keyword>
<evidence type="ECO:0000313" key="9">
    <source>
        <dbReference type="EMBL" id="KAK7504180.1"/>
    </source>
</evidence>
<proteinExistence type="inferred from homology"/>
<evidence type="ECO:0000256" key="5">
    <source>
        <dbReference type="ARBA" id="ARBA00022837"/>
    </source>
</evidence>
<dbReference type="Proteomes" id="UP001519460">
    <property type="component" value="Unassembled WGS sequence"/>
</dbReference>
<dbReference type="PROSITE" id="PS00523">
    <property type="entry name" value="SULFATASE_1"/>
    <property type="match status" value="1"/>
</dbReference>
<dbReference type="InterPro" id="IPR050738">
    <property type="entry name" value="Sulfatase"/>
</dbReference>
<dbReference type="AlphaFoldDB" id="A0ABD0LYD4"/>
<evidence type="ECO:0000256" key="7">
    <source>
        <dbReference type="SAM" id="SignalP"/>
    </source>
</evidence>
<dbReference type="SUPFAM" id="SSF53649">
    <property type="entry name" value="Alkaline phosphatase-like"/>
    <property type="match status" value="1"/>
</dbReference>
<dbReference type="PANTHER" id="PTHR42693:SF49">
    <property type="entry name" value="SULFATASE N-TERMINAL DOMAIN-CONTAINING PROTEIN"/>
    <property type="match status" value="1"/>
</dbReference>
<comment type="similarity">
    <text evidence="2">Belongs to the sulfatase family.</text>
</comment>
<dbReference type="EMBL" id="JACVVK020000016">
    <property type="protein sequence ID" value="KAK7504180.1"/>
    <property type="molecule type" value="Genomic_DNA"/>
</dbReference>
<gene>
    <name evidence="9" type="ORF">BaRGS_00004484</name>
</gene>
<dbReference type="InterPro" id="IPR024607">
    <property type="entry name" value="Sulfatase_CS"/>
</dbReference>
<name>A0ABD0LYD4_9CAEN</name>
<keyword evidence="6" id="KW-0812">Transmembrane</keyword>